<name>X0S396_9ZZZZ</name>
<reference evidence="2" key="1">
    <citation type="journal article" date="2014" name="Front. Microbiol.">
        <title>High frequency of phylogenetically diverse reductive dehalogenase-homologous genes in deep subseafloor sedimentary metagenomes.</title>
        <authorList>
            <person name="Kawai M."/>
            <person name="Futagami T."/>
            <person name="Toyoda A."/>
            <person name="Takaki Y."/>
            <person name="Nishi S."/>
            <person name="Hori S."/>
            <person name="Arai W."/>
            <person name="Tsubouchi T."/>
            <person name="Morono Y."/>
            <person name="Uchiyama I."/>
            <person name="Ito T."/>
            <person name="Fujiyama A."/>
            <person name="Inagaki F."/>
            <person name="Takami H."/>
        </authorList>
    </citation>
    <scope>NUCLEOTIDE SEQUENCE</scope>
    <source>
        <strain evidence="2">Expedition CK06-06</strain>
    </source>
</reference>
<comment type="caution">
    <text evidence="2">The sequence shown here is derived from an EMBL/GenBank/DDBJ whole genome shotgun (WGS) entry which is preliminary data.</text>
</comment>
<sequence length="252" mass="27751">MVYKTKQKRFQLTIDIILIAFFAMTAAVMLVSAYGAVCVTYNLPPPSPMMPPFWVSSPHIPKFLAIYVTVNIITWTFAFAWGIVIYGFLTKKRWALWSAVFTAAVGFFSGLITSILSDTEGFTVEFTGIGSPNWGRTLLNLVVLMILGIVLILPATRKGLLSFLATGETRISGNVARQLIMMSLFFFWLAAFSFLGSEFMRNAHVIDGVNIWSTIQIQFFGGIVTALIGSSMLAGGLIVSQIKRPSSLLKPL</sequence>
<feature type="transmembrane region" description="Helical" evidence="1">
    <location>
        <begin position="63"/>
        <end position="89"/>
    </location>
</feature>
<keyword evidence="1" id="KW-0472">Membrane</keyword>
<dbReference type="EMBL" id="BARS01002586">
    <property type="protein sequence ID" value="GAF69716.1"/>
    <property type="molecule type" value="Genomic_DNA"/>
</dbReference>
<feature type="transmembrane region" description="Helical" evidence="1">
    <location>
        <begin position="96"/>
        <end position="117"/>
    </location>
</feature>
<organism evidence="2">
    <name type="scientific">marine sediment metagenome</name>
    <dbReference type="NCBI Taxonomy" id="412755"/>
    <lineage>
        <taxon>unclassified sequences</taxon>
        <taxon>metagenomes</taxon>
        <taxon>ecological metagenomes</taxon>
    </lineage>
</organism>
<gene>
    <name evidence="2" type="ORF">S01H1_04955</name>
</gene>
<evidence type="ECO:0000313" key="2">
    <source>
        <dbReference type="EMBL" id="GAF69716.1"/>
    </source>
</evidence>
<feature type="transmembrane region" description="Helical" evidence="1">
    <location>
        <begin position="12"/>
        <end position="43"/>
    </location>
</feature>
<feature type="transmembrane region" description="Helical" evidence="1">
    <location>
        <begin position="175"/>
        <end position="195"/>
    </location>
</feature>
<dbReference type="AlphaFoldDB" id="X0S396"/>
<protein>
    <submittedName>
        <fullName evidence="2">Uncharacterized protein</fullName>
    </submittedName>
</protein>
<evidence type="ECO:0000256" key="1">
    <source>
        <dbReference type="SAM" id="Phobius"/>
    </source>
</evidence>
<keyword evidence="1" id="KW-1133">Transmembrane helix</keyword>
<keyword evidence="1" id="KW-0812">Transmembrane</keyword>
<accession>X0S396</accession>
<feature type="transmembrane region" description="Helical" evidence="1">
    <location>
        <begin position="137"/>
        <end position="155"/>
    </location>
</feature>
<feature type="transmembrane region" description="Helical" evidence="1">
    <location>
        <begin position="215"/>
        <end position="239"/>
    </location>
</feature>
<proteinExistence type="predicted"/>